<dbReference type="GO" id="GO:0003714">
    <property type="term" value="F:transcription corepressor activity"/>
    <property type="evidence" value="ECO:0007669"/>
    <property type="project" value="TreeGrafter"/>
</dbReference>
<evidence type="ECO:0000256" key="1">
    <source>
        <dbReference type="ARBA" id="ARBA00004123"/>
    </source>
</evidence>
<gene>
    <name evidence="7" type="ORF">QYE76_067884</name>
</gene>
<proteinExistence type="predicted"/>
<evidence type="ECO:0000256" key="4">
    <source>
        <dbReference type="ARBA" id="ARBA00023242"/>
    </source>
</evidence>
<dbReference type="SUPFAM" id="SSF46689">
    <property type="entry name" value="Homeodomain-like"/>
    <property type="match status" value="2"/>
</dbReference>
<dbReference type="PROSITE" id="PS51293">
    <property type="entry name" value="SANT"/>
    <property type="match status" value="1"/>
</dbReference>
<dbReference type="Proteomes" id="UP001231189">
    <property type="component" value="Unassembled WGS sequence"/>
</dbReference>
<dbReference type="InterPro" id="IPR000949">
    <property type="entry name" value="ELM2_dom"/>
</dbReference>
<keyword evidence="2" id="KW-0805">Transcription regulation</keyword>
<feature type="region of interest" description="Disordered" evidence="5">
    <location>
        <begin position="525"/>
        <end position="545"/>
    </location>
</feature>
<dbReference type="PANTHER" id="PTHR13859:SF21">
    <property type="entry name" value="SANT DOMAIN-CONTAINING PROTEIN"/>
    <property type="match status" value="1"/>
</dbReference>
<dbReference type="EMBL" id="JAUUTY010000004">
    <property type="protein sequence ID" value="KAK1650079.1"/>
    <property type="molecule type" value="Genomic_DNA"/>
</dbReference>
<evidence type="ECO:0000313" key="7">
    <source>
        <dbReference type="EMBL" id="KAK1650079.1"/>
    </source>
</evidence>
<dbReference type="Pfam" id="PF25826">
    <property type="entry name" value="DUF7952"/>
    <property type="match status" value="2"/>
</dbReference>
<protein>
    <recommendedName>
        <fullName evidence="6">SANT domain-containing protein</fullName>
    </recommendedName>
</protein>
<name>A0AAD8SE63_LOLMU</name>
<comment type="caution">
    <text evidence="7">The sequence shown here is derived from an EMBL/GenBank/DDBJ whole genome shotgun (WGS) entry which is preliminary data.</text>
</comment>
<feature type="region of interest" description="Disordered" evidence="5">
    <location>
        <begin position="1235"/>
        <end position="1264"/>
    </location>
</feature>
<feature type="region of interest" description="Disordered" evidence="5">
    <location>
        <begin position="659"/>
        <end position="684"/>
    </location>
</feature>
<dbReference type="Pfam" id="PF24662">
    <property type="entry name" value="DUF7650"/>
    <property type="match status" value="2"/>
</dbReference>
<evidence type="ECO:0000259" key="6">
    <source>
        <dbReference type="PROSITE" id="PS51293"/>
    </source>
</evidence>
<keyword evidence="8" id="KW-1185">Reference proteome</keyword>
<organism evidence="7 8">
    <name type="scientific">Lolium multiflorum</name>
    <name type="common">Italian ryegrass</name>
    <name type="synonym">Lolium perenne subsp. multiflorum</name>
    <dbReference type="NCBI Taxonomy" id="4521"/>
    <lineage>
        <taxon>Eukaryota</taxon>
        <taxon>Viridiplantae</taxon>
        <taxon>Streptophyta</taxon>
        <taxon>Embryophyta</taxon>
        <taxon>Tracheophyta</taxon>
        <taxon>Spermatophyta</taxon>
        <taxon>Magnoliopsida</taxon>
        <taxon>Liliopsida</taxon>
        <taxon>Poales</taxon>
        <taxon>Poaceae</taxon>
        <taxon>BOP clade</taxon>
        <taxon>Pooideae</taxon>
        <taxon>Poodae</taxon>
        <taxon>Poeae</taxon>
        <taxon>Poeae Chloroplast Group 2 (Poeae type)</taxon>
        <taxon>Loliodinae</taxon>
        <taxon>Loliinae</taxon>
        <taxon>Lolium</taxon>
    </lineage>
</organism>
<feature type="region of interest" description="Disordered" evidence="5">
    <location>
        <begin position="1555"/>
        <end position="1600"/>
    </location>
</feature>
<dbReference type="InterPro" id="IPR057712">
    <property type="entry name" value="DUF7952"/>
</dbReference>
<feature type="compositionally biased region" description="Basic and acidic residues" evidence="5">
    <location>
        <begin position="91"/>
        <end position="102"/>
    </location>
</feature>
<feature type="compositionally biased region" description="Acidic residues" evidence="5">
    <location>
        <begin position="1253"/>
        <end position="1264"/>
    </location>
</feature>
<feature type="domain" description="SANT" evidence="6">
    <location>
        <begin position="907"/>
        <end position="958"/>
    </location>
</feature>
<accession>A0AAD8SE63</accession>
<evidence type="ECO:0000256" key="2">
    <source>
        <dbReference type="ARBA" id="ARBA00023015"/>
    </source>
</evidence>
<sequence length="1600" mass="177498">MESLELEDNGDHQPSLESPLASGVIYDNTPICPRVGSEYQAEIPELSTEDDRHQLMTSLQESMVLGYDYSDMIGSDIPIMWESSEVHNEEELRRQYSSETEAKASSQSEDSKATSFCPIRNNTSDHDSTYQDPHSVVPVDLMKSGSNQAHDENLDSCSIQQGLNFTNMPLTQQGEIKQFTPQPGLSSSLWSGIEAECFLLGLYIFGKNLSLLSRFAGNKTVGNVLSYYYGKFYRRDEYKRWSDCRKARTRRCILGERIFTSWQQQEIISRLKSIILKEAHDSLLEIFKSFNNRQTSLEDLVFSIKSIVGTEAFVEAVGIGKGKHDLTGFVLDPSKPNQVLSVHPDMPTGKDCSLLASEDIIKFLTGGYRISKTRSNDLFWEAVWPRLITRGWRSEQPKDVRPTKNCIVFLVPGIKKFSRSKLTKGTHYFDSVSDVLKRVAADPVLLEPGVGGMDNGVTAEKNGYSTDMNLNQDGHLDGYQELPKFTVIDTTLVQGEEPFRVRELRKLPADANVWFGPSCHSGSTVSFSSSDEQDEDDQSSDDQKVYRRFTADANDTEMVSVRNEGKENQVDLLENMFTAPSSSYPVNGHSSNSTSNEVDLTCFIGPKTKTERWVCSLVGRVTPETVLDGKTNTNGHMKAGEDLTISNSYWVPDVSEATGGPAIPQPDLASPVNSRRHGSRNRAPTAKALEAVALGLLGGKRARALRYGTERMNQWRNPVGPMEPLELEDNGDHQPSLESSLDSGVIYDDTPICPRIGSEYQAEIPKLSTEGEHRRFIMTSSHESMVLDYDHPGMIGPDISIMWASSKVHNEEILRRQHSSESEARASSQDEDTKLNSISPIQKDTSDHDSADQDPNSVVPIDQMESGSNLAQGENFNSCSTQEGLNFTNKPLTQQGEIKQFTPLPGLSSSLWSGIEAECFLLGLYIFGKNLSLVSRFLGNKTVGNVLLYYYGKFFRGDEYKRWSDCRKARTRRCILGERIFTGSRQQEIISRLKSIILKESHDSLLEIFKSFNNGQTSLEDLVFSIKSIVGTEAFVEAVGIGKGKHDLTGFVQDPSKQNQVLSIHPDMPTGKDCSLLASEDIIKFLTGGFRISKTRSNDLFWEAVWPRLIARGWRSEQPKDVGPTKNCIVFLVPGIKKFSRSKLTKGTHYFDSVSDVLKRVAANPVLLELEVGGTDNGVTAEQNGNSTDINLSQDAPLDGYPELPKFTVIDTTLVQGEEPFRVRELRKLPAHANVRFGPSHYSHNTVSCSSSEEQDEDDQSADDQEVCQRVTADVNGAEMVSVCNEGKENQVDLLQNMSTAPSFSYPVNGYSSNGSSNKIDLACFFGPKRRTERRKYLSPVSKHRRLSSCSNDQTRRRSFSFSNGDGLVREKIKPLSTSSKPTVVDIGGNIQTKLIATCSMKEKPYKQVTVASNSRTNGRFKEKQNVSNLNKDKSFECKGSAIPKVRSKIRTTKANFAKEGVRISSLVGQVKPETALDDNPSTKVCVASLDNHGHIKTEEALTVLNSDWVPDVSEATGGPTIPQPNLASLVNSRRHGTRNRAPTAKALEAVALGLLGGKRKDEPKSPGTSRPRKRAHKSWVYAPTNSDTDKSSMEVDAQL</sequence>
<dbReference type="PANTHER" id="PTHR13859">
    <property type="entry name" value="ATROPHIN-RELATED"/>
    <property type="match status" value="1"/>
</dbReference>
<dbReference type="InterPro" id="IPR009057">
    <property type="entry name" value="Homeodomain-like_sf"/>
</dbReference>
<keyword evidence="4" id="KW-0539">Nucleus</keyword>
<dbReference type="InterPro" id="IPR001005">
    <property type="entry name" value="SANT/Myb"/>
</dbReference>
<feature type="compositionally biased region" description="Acidic residues" evidence="5">
    <location>
        <begin position="531"/>
        <end position="540"/>
    </location>
</feature>
<evidence type="ECO:0000313" key="8">
    <source>
        <dbReference type="Proteomes" id="UP001231189"/>
    </source>
</evidence>
<comment type="subcellular location">
    <subcellularLocation>
        <location evidence="1">Nucleus</location>
    </subcellularLocation>
</comment>
<feature type="region of interest" description="Disordered" evidence="5">
    <location>
        <begin position="715"/>
        <end position="744"/>
    </location>
</feature>
<keyword evidence="3" id="KW-0804">Transcription</keyword>
<feature type="compositionally biased region" description="Basic and acidic residues" evidence="5">
    <location>
        <begin position="814"/>
        <end position="824"/>
    </location>
</feature>
<dbReference type="SMART" id="SM00717">
    <property type="entry name" value="SANT"/>
    <property type="match status" value="2"/>
</dbReference>
<evidence type="ECO:0000256" key="5">
    <source>
        <dbReference type="SAM" id="MobiDB-lite"/>
    </source>
</evidence>
<reference evidence="7" key="1">
    <citation type="submission" date="2023-07" db="EMBL/GenBank/DDBJ databases">
        <title>A chromosome-level genome assembly of Lolium multiflorum.</title>
        <authorList>
            <person name="Chen Y."/>
            <person name="Copetti D."/>
            <person name="Kolliker R."/>
            <person name="Studer B."/>
        </authorList>
    </citation>
    <scope>NUCLEOTIDE SEQUENCE</scope>
    <source>
        <strain evidence="7">02402/16</strain>
        <tissue evidence="7">Leaf</tissue>
    </source>
</reference>
<dbReference type="InterPro" id="IPR017884">
    <property type="entry name" value="SANT_dom"/>
</dbReference>
<feature type="region of interest" description="Disordered" evidence="5">
    <location>
        <begin position="814"/>
        <end position="863"/>
    </location>
</feature>
<dbReference type="InterPro" id="IPR056067">
    <property type="entry name" value="DUF7650"/>
</dbReference>
<feature type="region of interest" description="Disordered" evidence="5">
    <location>
        <begin position="91"/>
        <end position="132"/>
    </location>
</feature>
<feature type="region of interest" description="Disordered" evidence="5">
    <location>
        <begin position="1"/>
        <end position="24"/>
    </location>
</feature>
<evidence type="ECO:0000256" key="3">
    <source>
        <dbReference type="ARBA" id="ARBA00023163"/>
    </source>
</evidence>
<dbReference type="GO" id="GO:0005634">
    <property type="term" value="C:nucleus"/>
    <property type="evidence" value="ECO:0007669"/>
    <property type="project" value="UniProtKB-SubCell"/>
</dbReference>
<dbReference type="Pfam" id="PF01448">
    <property type="entry name" value="ELM2"/>
    <property type="match status" value="1"/>
</dbReference>